<keyword evidence="12" id="KW-0472">Membrane</keyword>
<comment type="similarity">
    <text evidence="4">Belongs to the cytochrome P450 family.</text>
</comment>
<keyword evidence="15" id="KW-1185">Reference proteome</keyword>
<keyword evidence="10 13" id="KW-0408">Iron</keyword>
<dbReference type="Gene3D" id="1.10.630.10">
    <property type="entry name" value="Cytochrome P450"/>
    <property type="match status" value="1"/>
</dbReference>
<keyword evidence="6" id="KW-0812">Transmembrane</keyword>
<dbReference type="AlphaFoldDB" id="A0AA39PKA5"/>
<evidence type="ECO:0000256" key="5">
    <source>
        <dbReference type="ARBA" id="ARBA00022617"/>
    </source>
</evidence>
<comment type="caution">
    <text evidence="14">The sequence shown here is derived from an EMBL/GenBank/DDBJ whole genome shotgun (WGS) entry which is preliminary data.</text>
</comment>
<evidence type="ECO:0000256" key="2">
    <source>
        <dbReference type="ARBA" id="ARBA00004370"/>
    </source>
</evidence>
<dbReference type="Pfam" id="PF00067">
    <property type="entry name" value="p450"/>
    <property type="match status" value="1"/>
</dbReference>
<dbReference type="EMBL" id="JAUEPU010000051">
    <property type="protein sequence ID" value="KAK0485450.1"/>
    <property type="molecule type" value="Genomic_DNA"/>
</dbReference>
<evidence type="ECO:0000256" key="1">
    <source>
        <dbReference type="ARBA" id="ARBA00001971"/>
    </source>
</evidence>
<dbReference type="PANTHER" id="PTHR24305">
    <property type="entry name" value="CYTOCHROME P450"/>
    <property type="match status" value="1"/>
</dbReference>
<dbReference type="InterPro" id="IPR002401">
    <property type="entry name" value="Cyt_P450_E_grp-I"/>
</dbReference>
<evidence type="ECO:0000256" key="4">
    <source>
        <dbReference type="ARBA" id="ARBA00010617"/>
    </source>
</evidence>
<evidence type="ECO:0000256" key="9">
    <source>
        <dbReference type="ARBA" id="ARBA00023002"/>
    </source>
</evidence>
<evidence type="ECO:0000256" key="3">
    <source>
        <dbReference type="ARBA" id="ARBA00004721"/>
    </source>
</evidence>
<proteinExistence type="inferred from homology"/>
<gene>
    <name evidence="14" type="ORF">EDD18DRAFT_1196414</name>
</gene>
<dbReference type="GO" id="GO:0005506">
    <property type="term" value="F:iron ion binding"/>
    <property type="evidence" value="ECO:0007669"/>
    <property type="project" value="InterPro"/>
</dbReference>
<organism evidence="14 15">
    <name type="scientific">Armillaria luteobubalina</name>
    <dbReference type="NCBI Taxonomy" id="153913"/>
    <lineage>
        <taxon>Eukaryota</taxon>
        <taxon>Fungi</taxon>
        <taxon>Dikarya</taxon>
        <taxon>Basidiomycota</taxon>
        <taxon>Agaricomycotina</taxon>
        <taxon>Agaricomycetes</taxon>
        <taxon>Agaricomycetidae</taxon>
        <taxon>Agaricales</taxon>
        <taxon>Marasmiineae</taxon>
        <taxon>Physalacriaceae</taxon>
        <taxon>Armillaria</taxon>
    </lineage>
</organism>
<evidence type="ECO:0000256" key="10">
    <source>
        <dbReference type="ARBA" id="ARBA00023004"/>
    </source>
</evidence>
<dbReference type="InterPro" id="IPR001128">
    <property type="entry name" value="Cyt_P450"/>
</dbReference>
<keyword evidence="9" id="KW-0560">Oxidoreductase</keyword>
<sequence>MWGIREISPPNLPPHRSEGLLRTMETLTVLVVAVAVVVKILFGFKTRTSKTSIRVLHGPPCPSLLLGHELELRAQPTVGGLETAWQKTYGNTFRIGGCFAQNILMTSDPKAIQHILRSSGYRYPKTKDIAHLWEMMVGKGLLATADSAHQRQRKILNPAFSSSQLREYLSVFRATGIKISGKFRELVSQGPMETNLLQWTNRAALDIVGITSFRCDFGALDGKSSELADISKSTFTALSNIGPTPSLILFPTLWRFLPKGLLSIIDRAPSRQIQILHQFRNIAKKTAHQVLTNIPRDTSKDIVNLLAIASDEMLMDEDEVLSQLANFTLAGEDTTAAAMAWTLYELSRRPDYQARVREEIRSQPVDFDSTPLLNAAINESLRLHPIMYSISRYTVDDDIIPLNEAIRTRRGEIWNEVPVGKGQMVMISVYAYNRLPSVWGDNPDEWQPERFLRPEEKDRISVGLHANLLNFSDGVYGCIGWKYRLLQVQAILVELLKSFEFLDSGVELLNGVAGPSLMPIVRGRELEGVQLPVIVRALSL</sequence>
<dbReference type="GO" id="GO:0020037">
    <property type="term" value="F:heme binding"/>
    <property type="evidence" value="ECO:0007669"/>
    <property type="project" value="InterPro"/>
</dbReference>
<evidence type="ECO:0000313" key="14">
    <source>
        <dbReference type="EMBL" id="KAK0485450.1"/>
    </source>
</evidence>
<feature type="binding site" description="axial binding residue" evidence="13">
    <location>
        <position position="478"/>
    </location>
    <ligand>
        <name>heme</name>
        <dbReference type="ChEBI" id="CHEBI:30413"/>
    </ligand>
    <ligandPart>
        <name>Fe</name>
        <dbReference type="ChEBI" id="CHEBI:18248"/>
    </ligandPart>
</feature>
<name>A0AA39PKA5_9AGAR</name>
<comment type="subcellular location">
    <subcellularLocation>
        <location evidence="2">Membrane</location>
    </subcellularLocation>
</comment>
<dbReference type="PRINTS" id="PR00463">
    <property type="entry name" value="EP450I"/>
</dbReference>
<dbReference type="SUPFAM" id="SSF48264">
    <property type="entry name" value="Cytochrome P450"/>
    <property type="match status" value="1"/>
</dbReference>
<dbReference type="InterPro" id="IPR050121">
    <property type="entry name" value="Cytochrome_P450_monoxygenase"/>
</dbReference>
<keyword evidence="11" id="KW-0503">Monooxygenase</keyword>
<reference evidence="14" key="1">
    <citation type="submission" date="2023-06" db="EMBL/GenBank/DDBJ databases">
        <authorList>
            <consortium name="Lawrence Berkeley National Laboratory"/>
            <person name="Ahrendt S."/>
            <person name="Sahu N."/>
            <person name="Indic B."/>
            <person name="Wong-Bajracharya J."/>
            <person name="Merenyi Z."/>
            <person name="Ke H.-M."/>
            <person name="Monk M."/>
            <person name="Kocsube S."/>
            <person name="Drula E."/>
            <person name="Lipzen A."/>
            <person name="Balint B."/>
            <person name="Henrissat B."/>
            <person name="Andreopoulos B."/>
            <person name="Martin F.M."/>
            <person name="Harder C.B."/>
            <person name="Rigling D."/>
            <person name="Ford K.L."/>
            <person name="Foster G.D."/>
            <person name="Pangilinan J."/>
            <person name="Papanicolaou A."/>
            <person name="Barry K."/>
            <person name="LaButti K."/>
            <person name="Viragh M."/>
            <person name="Koriabine M."/>
            <person name="Yan M."/>
            <person name="Riley R."/>
            <person name="Champramary S."/>
            <person name="Plett K.L."/>
            <person name="Tsai I.J."/>
            <person name="Slot J."/>
            <person name="Sipos G."/>
            <person name="Plett J."/>
            <person name="Nagy L.G."/>
            <person name="Grigoriev I.V."/>
        </authorList>
    </citation>
    <scope>NUCLEOTIDE SEQUENCE</scope>
    <source>
        <strain evidence="14">HWK02</strain>
    </source>
</reference>
<dbReference type="GO" id="GO:0016705">
    <property type="term" value="F:oxidoreductase activity, acting on paired donors, with incorporation or reduction of molecular oxygen"/>
    <property type="evidence" value="ECO:0007669"/>
    <property type="project" value="InterPro"/>
</dbReference>
<keyword evidence="7 13" id="KW-0479">Metal-binding</keyword>
<keyword evidence="8" id="KW-1133">Transmembrane helix</keyword>
<dbReference type="PRINTS" id="PR00385">
    <property type="entry name" value="P450"/>
</dbReference>
<evidence type="ECO:0000256" key="6">
    <source>
        <dbReference type="ARBA" id="ARBA00022692"/>
    </source>
</evidence>
<dbReference type="GO" id="GO:0016020">
    <property type="term" value="C:membrane"/>
    <property type="evidence" value="ECO:0007669"/>
    <property type="project" value="UniProtKB-SubCell"/>
</dbReference>
<evidence type="ECO:0000313" key="15">
    <source>
        <dbReference type="Proteomes" id="UP001175228"/>
    </source>
</evidence>
<comment type="cofactor">
    <cofactor evidence="1 13">
        <name>heme</name>
        <dbReference type="ChEBI" id="CHEBI:30413"/>
    </cofactor>
</comment>
<accession>A0AA39PKA5</accession>
<dbReference type="GO" id="GO:0004497">
    <property type="term" value="F:monooxygenase activity"/>
    <property type="evidence" value="ECO:0007669"/>
    <property type="project" value="UniProtKB-KW"/>
</dbReference>
<keyword evidence="5 13" id="KW-0349">Heme</keyword>
<evidence type="ECO:0000256" key="8">
    <source>
        <dbReference type="ARBA" id="ARBA00022989"/>
    </source>
</evidence>
<evidence type="ECO:0000256" key="11">
    <source>
        <dbReference type="ARBA" id="ARBA00023033"/>
    </source>
</evidence>
<dbReference type="PANTHER" id="PTHR24305:SF166">
    <property type="entry name" value="CYTOCHROME P450 12A4, MITOCHONDRIAL-RELATED"/>
    <property type="match status" value="1"/>
</dbReference>
<evidence type="ECO:0000256" key="7">
    <source>
        <dbReference type="ARBA" id="ARBA00022723"/>
    </source>
</evidence>
<comment type="pathway">
    <text evidence="3">Secondary metabolite biosynthesis; terpenoid biosynthesis.</text>
</comment>
<dbReference type="Proteomes" id="UP001175228">
    <property type="component" value="Unassembled WGS sequence"/>
</dbReference>
<evidence type="ECO:0000256" key="12">
    <source>
        <dbReference type="ARBA" id="ARBA00023136"/>
    </source>
</evidence>
<dbReference type="InterPro" id="IPR036396">
    <property type="entry name" value="Cyt_P450_sf"/>
</dbReference>
<evidence type="ECO:0000256" key="13">
    <source>
        <dbReference type="PIRSR" id="PIRSR602401-1"/>
    </source>
</evidence>
<protein>
    <submittedName>
        <fullName evidence="14">Cytochrome P450</fullName>
    </submittedName>
</protein>